<organism evidence="4 5">
    <name type="scientific">Cecembia calidifontis</name>
    <dbReference type="NCBI Taxonomy" id="1187080"/>
    <lineage>
        <taxon>Bacteria</taxon>
        <taxon>Pseudomonadati</taxon>
        <taxon>Bacteroidota</taxon>
        <taxon>Cytophagia</taxon>
        <taxon>Cytophagales</taxon>
        <taxon>Cyclobacteriaceae</taxon>
        <taxon>Cecembia</taxon>
    </lineage>
</organism>
<keyword evidence="1" id="KW-0472">Membrane</keyword>
<gene>
    <name evidence="2" type="ORF">BC751_0938</name>
    <name evidence="3" type="ORF">BC751_0944</name>
    <name evidence="4" type="ORF">BC751_0950</name>
</gene>
<keyword evidence="1" id="KW-1133">Transmembrane helix</keyword>
<dbReference type="EMBL" id="SGXG01000001">
    <property type="protein sequence ID" value="RZS95416.1"/>
    <property type="molecule type" value="Genomic_DNA"/>
</dbReference>
<dbReference type="EMBL" id="SGXG01000001">
    <property type="protein sequence ID" value="RZS95414.1"/>
    <property type="molecule type" value="Genomic_DNA"/>
</dbReference>
<evidence type="ECO:0000256" key="1">
    <source>
        <dbReference type="SAM" id="Phobius"/>
    </source>
</evidence>
<proteinExistence type="predicted"/>
<dbReference type="RefSeq" id="WP_130274514.1">
    <property type="nucleotide sequence ID" value="NZ_SGXG01000001.1"/>
</dbReference>
<feature type="transmembrane region" description="Helical" evidence="1">
    <location>
        <begin position="6"/>
        <end position="25"/>
    </location>
</feature>
<comment type="caution">
    <text evidence="4">The sequence shown here is derived from an EMBL/GenBank/DDBJ whole genome shotgun (WGS) entry which is preliminary data.</text>
</comment>
<evidence type="ECO:0000313" key="5">
    <source>
        <dbReference type="Proteomes" id="UP000292209"/>
    </source>
</evidence>
<protein>
    <submittedName>
        <fullName evidence="4">Uncharacterized protein</fullName>
    </submittedName>
</protein>
<dbReference type="EMBL" id="SGXG01000001">
    <property type="protein sequence ID" value="RZS95420.1"/>
    <property type="molecule type" value="Genomic_DNA"/>
</dbReference>
<keyword evidence="1" id="KW-0812">Transmembrane</keyword>
<sequence length="67" mass="7660">MDKLALGLSAITLIYGCLLYLSFNFREVMNWLNKLRLSTILVREKATVKRMSNQTDTAYKASDRMAA</sequence>
<keyword evidence="5" id="KW-1185">Reference proteome</keyword>
<evidence type="ECO:0000313" key="3">
    <source>
        <dbReference type="EMBL" id="RZS95416.1"/>
    </source>
</evidence>
<dbReference type="PROSITE" id="PS51257">
    <property type="entry name" value="PROKAR_LIPOPROTEIN"/>
    <property type="match status" value="1"/>
</dbReference>
<dbReference type="Proteomes" id="UP000292209">
    <property type="component" value="Unassembled WGS sequence"/>
</dbReference>
<dbReference type="AlphaFoldDB" id="A0A4Q7P7G7"/>
<name>A0A4Q7P7G7_9BACT</name>
<accession>A0A4Q7P7G7</accession>
<evidence type="ECO:0000313" key="4">
    <source>
        <dbReference type="EMBL" id="RZS95420.1"/>
    </source>
</evidence>
<evidence type="ECO:0000313" key="2">
    <source>
        <dbReference type="EMBL" id="RZS95414.1"/>
    </source>
</evidence>
<reference evidence="4 5" key="1">
    <citation type="submission" date="2019-02" db="EMBL/GenBank/DDBJ databases">
        <title>Genomic Encyclopedia of Archaeal and Bacterial Type Strains, Phase II (KMG-II): from individual species to whole genera.</title>
        <authorList>
            <person name="Goeker M."/>
        </authorList>
    </citation>
    <scope>NUCLEOTIDE SEQUENCE [LARGE SCALE GENOMIC DNA]</scope>
    <source>
        <strain evidence="4 5">DSM 21411</strain>
    </source>
</reference>